<name>A0A090N990_SHIDY</name>
<dbReference type="AlphaFoldDB" id="A0A090N990"/>
<geneLocation type="plasmid" evidence="1">
    <name>unnamed</name>
</geneLocation>
<protein>
    <submittedName>
        <fullName evidence="1">OspE family protein</fullName>
    </submittedName>
</protein>
<sequence length="88" mass="9967">MLTQTIFPCLPQKQENIILEVSNPVLLSSTVTTDGYTVFNKKAAIYELQIPAANRTKTLKFTATEMQWLTKINEVGIVEKQSQRHSNI</sequence>
<evidence type="ECO:0000313" key="1">
    <source>
        <dbReference type="EMBL" id="ESU75916.1"/>
    </source>
</evidence>
<organism evidence="1 2">
    <name type="scientific">Shigella dysenteriae WRSd3</name>
    <dbReference type="NCBI Taxonomy" id="1401327"/>
    <lineage>
        <taxon>Bacteria</taxon>
        <taxon>Pseudomonadati</taxon>
        <taxon>Pseudomonadota</taxon>
        <taxon>Gammaproteobacteria</taxon>
        <taxon>Enterobacterales</taxon>
        <taxon>Enterobacteriaceae</taxon>
        <taxon>Shigella</taxon>
    </lineage>
</organism>
<comment type="caution">
    <text evidence="1">The sequence shown here is derived from an EMBL/GenBank/DDBJ whole genome shotgun (WGS) entry which is preliminary data.</text>
</comment>
<keyword evidence="1" id="KW-0614">Plasmid</keyword>
<dbReference type="RefSeq" id="WP_000957713.1">
    <property type="nucleotide sequence ID" value="NZ_AXUT01000778.1"/>
</dbReference>
<gene>
    <name evidence="1" type="ORF">WRSd3_p00068</name>
</gene>
<dbReference type="EMBL" id="AXUT01000778">
    <property type="protein sequence ID" value="ESU75916.1"/>
    <property type="molecule type" value="Genomic_DNA"/>
</dbReference>
<proteinExistence type="predicted"/>
<dbReference type="Proteomes" id="UP000017944">
    <property type="component" value="Unassembled WGS sequence"/>
</dbReference>
<evidence type="ECO:0000313" key="2">
    <source>
        <dbReference type="Proteomes" id="UP000017944"/>
    </source>
</evidence>
<accession>A0A090N990</accession>
<reference evidence="1 2" key="1">
    <citation type="submission" date="2013-10" db="EMBL/GenBank/DDBJ databases">
        <title>Draft genomes and the virulence plasmids of Sd1617 vaccine constructs: WRSd3 and WRSd5.</title>
        <authorList>
            <person name="Aksomboon Vongsawan A."/>
            <person name="Venkatesan M.M."/>
            <person name="Vaisvil B."/>
            <person name="Emel G."/>
            <person name="Kepatral V."/>
            <person name="Sethabutr O."/>
            <person name="Serichantalergs O."/>
            <person name="Mason C."/>
        </authorList>
    </citation>
    <scope>NUCLEOTIDE SEQUENCE [LARGE SCALE GENOMIC DNA]</scope>
    <source>
        <strain evidence="1 2">WRSd3</strain>
        <plasmid evidence="1">unnamed</plasmid>
    </source>
</reference>